<keyword evidence="3" id="KW-0731">Sigma factor</keyword>
<evidence type="ECO:0000256" key="1">
    <source>
        <dbReference type="ARBA" id="ARBA00010641"/>
    </source>
</evidence>
<dbReference type="Pfam" id="PF04542">
    <property type="entry name" value="Sigma70_r2"/>
    <property type="match status" value="1"/>
</dbReference>
<dbReference type="InterPro" id="IPR007627">
    <property type="entry name" value="RNA_pol_sigma70_r2"/>
</dbReference>
<dbReference type="EMBL" id="GL349568">
    <property type="protein sequence ID" value="EFI48359.1"/>
    <property type="molecule type" value="Genomic_DNA"/>
</dbReference>
<proteinExistence type="inferred from homology"/>
<organism evidence="8 9">
    <name type="scientific">Segatella oris C735</name>
    <dbReference type="NCBI Taxonomy" id="563008"/>
    <lineage>
        <taxon>Bacteria</taxon>
        <taxon>Pseudomonadati</taxon>
        <taxon>Bacteroidota</taxon>
        <taxon>Bacteroidia</taxon>
        <taxon>Bacteroidales</taxon>
        <taxon>Prevotellaceae</taxon>
        <taxon>Segatella</taxon>
    </lineage>
</organism>
<name>D7NDJ1_9BACT</name>
<evidence type="ECO:0000313" key="8">
    <source>
        <dbReference type="EMBL" id="EFI48359.1"/>
    </source>
</evidence>
<keyword evidence="4" id="KW-0238">DNA-binding</keyword>
<feature type="domain" description="RNA polymerase sigma factor 70 region 4 type 2" evidence="7">
    <location>
        <begin position="118"/>
        <end position="169"/>
    </location>
</feature>
<dbReference type="NCBIfam" id="TIGR02937">
    <property type="entry name" value="sigma70-ECF"/>
    <property type="match status" value="1"/>
</dbReference>
<evidence type="ECO:0000256" key="5">
    <source>
        <dbReference type="ARBA" id="ARBA00023163"/>
    </source>
</evidence>
<dbReference type="PANTHER" id="PTHR43133">
    <property type="entry name" value="RNA POLYMERASE ECF-TYPE SIGMA FACTO"/>
    <property type="match status" value="1"/>
</dbReference>
<dbReference type="HOGENOM" id="CLU_047691_3_0_10"/>
<dbReference type="InterPro" id="IPR013325">
    <property type="entry name" value="RNA_pol_sigma_r2"/>
</dbReference>
<sequence>MERKHWERTKRSHKMMTRDQFVRQISQEQAALRRFLTALCCGNSTTADDMAQDTLLKAYMQLSQYDERGRFASWLMKIAYRVFIDNRRKLKSHAEEPIASAKIIQDAQQTDNTFRYQALYIALEALSEKVRITMLLHYMQGYQVKEIAEITDATESAVKKQLSRGREELKKRLKDE</sequence>
<reference evidence="8 9" key="1">
    <citation type="submission" date="2010-02" db="EMBL/GenBank/DDBJ databases">
        <title>The Genome Sequence of Prevotella oris strain C735.</title>
        <authorList>
            <consortium name="The Broad Institute Genome Sequencing Platform"/>
            <person name="Ward D."/>
            <person name="Feldgarden M."/>
            <person name="Earl A."/>
            <person name="Young S.K."/>
            <person name="Zeng Q."/>
            <person name="Koehrsen M."/>
            <person name="Alvarado L."/>
            <person name="Berlin A."/>
            <person name="Bochicchio J."/>
            <person name="Borenstein D."/>
            <person name="Chapman S.B."/>
            <person name="Chen Z."/>
            <person name="Engels R."/>
            <person name="Freedman E."/>
            <person name="Gellesch M."/>
            <person name="Goldberg J."/>
            <person name="Griggs A."/>
            <person name="Gujja S."/>
            <person name="Heilman E."/>
            <person name="Heiman D."/>
            <person name="Hepburn T."/>
            <person name="Howarth C."/>
            <person name="Jen D."/>
            <person name="Larson L."/>
            <person name="Mehta T."/>
            <person name="Park D."/>
            <person name="Pearson M."/>
            <person name="Roberts A."/>
            <person name="Saif S."/>
            <person name="Shea T."/>
            <person name="Shenoy N."/>
            <person name="Sisk P."/>
            <person name="Stolte C."/>
            <person name="Sykes S."/>
            <person name="Thomson T."/>
            <person name="Walk T."/>
            <person name="White J."/>
            <person name="Yandava C."/>
            <person name="Sibley C.D."/>
            <person name="Field T.R."/>
            <person name="Grinwis M."/>
            <person name="Eshaghurshan C.S."/>
            <person name="Surette M.G."/>
            <person name="Haas B."/>
            <person name="Nusbaum C."/>
            <person name="Birren B."/>
        </authorList>
    </citation>
    <scope>NUCLEOTIDE SEQUENCE [LARGE SCALE GENOMIC DNA]</scope>
    <source>
        <strain evidence="8 9">C735</strain>
    </source>
</reference>
<dbReference type="InterPro" id="IPR013324">
    <property type="entry name" value="RNA_pol_sigma_r3/r4-like"/>
</dbReference>
<dbReference type="Gene3D" id="1.10.1740.10">
    <property type="match status" value="1"/>
</dbReference>
<dbReference type="SUPFAM" id="SSF88946">
    <property type="entry name" value="Sigma2 domain of RNA polymerase sigma factors"/>
    <property type="match status" value="1"/>
</dbReference>
<dbReference type="AlphaFoldDB" id="D7NDJ1"/>
<evidence type="ECO:0000256" key="2">
    <source>
        <dbReference type="ARBA" id="ARBA00023015"/>
    </source>
</evidence>
<dbReference type="Proteomes" id="UP000003805">
    <property type="component" value="Unassembled WGS sequence"/>
</dbReference>
<comment type="similarity">
    <text evidence="1">Belongs to the sigma-70 factor family. ECF subfamily.</text>
</comment>
<dbReference type="GO" id="GO:0016987">
    <property type="term" value="F:sigma factor activity"/>
    <property type="evidence" value="ECO:0007669"/>
    <property type="project" value="UniProtKB-KW"/>
</dbReference>
<keyword evidence="5" id="KW-0804">Transcription</keyword>
<dbReference type="GO" id="GO:0003677">
    <property type="term" value="F:DNA binding"/>
    <property type="evidence" value="ECO:0007669"/>
    <property type="project" value="UniProtKB-KW"/>
</dbReference>
<evidence type="ECO:0000313" key="9">
    <source>
        <dbReference type="Proteomes" id="UP000003805"/>
    </source>
</evidence>
<dbReference type="InterPro" id="IPR036388">
    <property type="entry name" value="WH-like_DNA-bd_sf"/>
</dbReference>
<dbReference type="Pfam" id="PF08281">
    <property type="entry name" value="Sigma70_r4_2"/>
    <property type="match status" value="1"/>
</dbReference>
<feature type="domain" description="RNA polymerase sigma-70 region 2" evidence="6">
    <location>
        <begin position="27"/>
        <end position="91"/>
    </location>
</feature>
<dbReference type="InterPro" id="IPR039425">
    <property type="entry name" value="RNA_pol_sigma-70-like"/>
</dbReference>
<protein>
    <submittedName>
        <fullName evidence="8">RNA polymerase ECF-type sigma factor</fullName>
    </submittedName>
</protein>
<dbReference type="GO" id="GO:0006352">
    <property type="term" value="P:DNA-templated transcription initiation"/>
    <property type="evidence" value="ECO:0007669"/>
    <property type="project" value="InterPro"/>
</dbReference>
<keyword evidence="2" id="KW-0805">Transcription regulation</keyword>
<gene>
    <name evidence="8" type="ORF">HMPREF0665_01611</name>
</gene>
<evidence type="ECO:0000259" key="6">
    <source>
        <dbReference type="Pfam" id="PF04542"/>
    </source>
</evidence>
<dbReference type="eggNOG" id="COG1595">
    <property type="taxonomic scope" value="Bacteria"/>
</dbReference>
<dbReference type="InterPro" id="IPR013249">
    <property type="entry name" value="RNA_pol_sigma70_r4_t2"/>
</dbReference>
<evidence type="ECO:0000256" key="3">
    <source>
        <dbReference type="ARBA" id="ARBA00023082"/>
    </source>
</evidence>
<accession>D7NDJ1</accession>
<dbReference type="InterPro" id="IPR014284">
    <property type="entry name" value="RNA_pol_sigma-70_dom"/>
</dbReference>
<keyword evidence="9" id="KW-1185">Reference proteome</keyword>
<dbReference type="PANTHER" id="PTHR43133:SF8">
    <property type="entry name" value="RNA POLYMERASE SIGMA FACTOR HI_1459-RELATED"/>
    <property type="match status" value="1"/>
</dbReference>
<dbReference type="SUPFAM" id="SSF88659">
    <property type="entry name" value="Sigma3 and sigma4 domains of RNA polymerase sigma factors"/>
    <property type="match status" value="1"/>
</dbReference>
<evidence type="ECO:0000256" key="4">
    <source>
        <dbReference type="ARBA" id="ARBA00023125"/>
    </source>
</evidence>
<evidence type="ECO:0000259" key="7">
    <source>
        <dbReference type="Pfam" id="PF08281"/>
    </source>
</evidence>
<dbReference type="Gene3D" id="1.10.10.10">
    <property type="entry name" value="Winged helix-like DNA-binding domain superfamily/Winged helix DNA-binding domain"/>
    <property type="match status" value="1"/>
</dbReference>